<accession>D3RPY9</accession>
<dbReference type="InterPro" id="IPR041157">
    <property type="entry name" value="PUD1/2"/>
</dbReference>
<dbReference type="RefSeq" id="WP_012971868.1">
    <property type="nucleotide sequence ID" value="NC_013851.1"/>
</dbReference>
<reference evidence="2 3" key="1">
    <citation type="journal article" date="2011" name="Stand. Genomic Sci.">
        <title>Complete genome sequence of Allochromatium vinosum DSM 180(T).</title>
        <authorList>
            <person name="Weissgerber T."/>
            <person name="Zigann R."/>
            <person name="Bruce D."/>
            <person name="Chang Y.J."/>
            <person name="Detter J.C."/>
            <person name="Han C."/>
            <person name="Hauser L."/>
            <person name="Jeffries C.D."/>
            <person name="Land M."/>
            <person name="Munk A.C."/>
            <person name="Tapia R."/>
            <person name="Dahl C."/>
        </authorList>
    </citation>
    <scope>NUCLEOTIDE SEQUENCE [LARGE SCALE GENOMIC DNA]</scope>
    <source>
        <strain evidence="3">ATCC 17899 / DSM 180 / NBRC 103801 / NCIMB 10441 / D</strain>
    </source>
</reference>
<dbReference type="STRING" id="572477.Alvin_2691"/>
<evidence type="ECO:0000313" key="2">
    <source>
        <dbReference type="EMBL" id="ADC63600.1"/>
    </source>
</evidence>
<gene>
    <name evidence="2" type="ordered locus">Alvin_2691</name>
</gene>
<dbReference type="PANTHER" id="PTHR31557:SF0">
    <property type="entry name" value="5C820-RELATED"/>
    <property type="match status" value="1"/>
</dbReference>
<dbReference type="OrthoDB" id="5917753at2"/>
<dbReference type="HOGENOM" id="CLU_1390418_0_0_6"/>
<proteinExistence type="predicted"/>
<name>D3RPY9_ALLVD</name>
<protein>
    <recommendedName>
        <fullName evidence="1">Up-regulated in Daf-2 domain-containing protein</fullName>
    </recommendedName>
</protein>
<dbReference type="Proteomes" id="UP000001441">
    <property type="component" value="Chromosome"/>
</dbReference>
<dbReference type="eggNOG" id="ENOG5033YCX">
    <property type="taxonomic scope" value="Bacteria"/>
</dbReference>
<organism evidence="2 3">
    <name type="scientific">Allochromatium vinosum (strain ATCC 17899 / DSM 180 / NBRC 103801 / NCIMB 10441 / D)</name>
    <name type="common">Chromatium vinosum</name>
    <dbReference type="NCBI Taxonomy" id="572477"/>
    <lineage>
        <taxon>Bacteria</taxon>
        <taxon>Pseudomonadati</taxon>
        <taxon>Pseudomonadota</taxon>
        <taxon>Gammaproteobacteria</taxon>
        <taxon>Chromatiales</taxon>
        <taxon>Chromatiaceae</taxon>
        <taxon>Allochromatium</taxon>
    </lineage>
</organism>
<dbReference type="AlphaFoldDB" id="D3RPY9"/>
<dbReference type="EMBL" id="CP001896">
    <property type="protein sequence ID" value="ADC63600.1"/>
    <property type="molecule type" value="Genomic_DNA"/>
</dbReference>
<dbReference type="KEGG" id="alv:Alvin_2691"/>
<dbReference type="Gene3D" id="2.60.40.3820">
    <property type="match status" value="1"/>
</dbReference>
<sequence>MATHQKASIEIVNNWGGTLLSVSVAHKYSDEYKNDHSWENIMNGESTSSTMVDFNTGWLTTGRDWWVVTWIDDKGDTYITDPMNFRGIVDFLERIGSDIAEPVAAISAWVATGSPEPTSKAIAAAVAVTSAVTKRFLNSEGTNGYKQHILREEDKNGPTKIIIKKGEIEFQSNSGTSTTGFRKM</sequence>
<keyword evidence="3" id="KW-1185">Reference proteome</keyword>
<feature type="domain" description="Up-regulated in Daf-2" evidence="1">
    <location>
        <begin position="3"/>
        <end position="181"/>
    </location>
</feature>
<dbReference type="Pfam" id="PF18457">
    <property type="entry name" value="PUD1_2"/>
    <property type="match status" value="1"/>
</dbReference>
<evidence type="ECO:0000313" key="3">
    <source>
        <dbReference type="Proteomes" id="UP000001441"/>
    </source>
</evidence>
<dbReference type="PANTHER" id="PTHR31557">
    <property type="entry name" value="5C820-RELATED-RELATED"/>
    <property type="match status" value="1"/>
</dbReference>
<evidence type="ECO:0000259" key="1">
    <source>
        <dbReference type="Pfam" id="PF18457"/>
    </source>
</evidence>